<organism evidence="6 7">
    <name type="scientific">Orchesella cincta</name>
    <name type="common">Springtail</name>
    <name type="synonym">Podura cincta</name>
    <dbReference type="NCBI Taxonomy" id="48709"/>
    <lineage>
        <taxon>Eukaryota</taxon>
        <taxon>Metazoa</taxon>
        <taxon>Ecdysozoa</taxon>
        <taxon>Arthropoda</taxon>
        <taxon>Hexapoda</taxon>
        <taxon>Collembola</taxon>
        <taxon>Entomobryomorpha</taxon>
        <taxon>Entomobryoidea</taxon>
        <taxon>Orchesellidae</taxon>
        <taxon>Orchesellinae</taxon>
        <taxon>Orchesella</taxon>
    </lineage>
</organism>
<feature type="transmembrane region" description="Helical" evidence="5">
    <location>
        <begin position="201"/>
        <end position="223"/>
    </location>
</feature>
<feature type="transmembrane region" description="Helical" evidence="5">
    <location>
        <begin position="357"/>
        <end position="380"/>
    </location>
</feature>
<dbReference type="PANTHER" id="PTHR23121">
    <property type="entry name" value="SODIUM-DEPENDENT GLUCOSE TRANSPORTER 1"/>
    <property type="match status" value="1"/>
</dbReference>
<feature type="transmembrane region" description="Helical" evidence="5">
    <location>
        <begin position="81"/>
        <end position="99"/>
    </location>
</feature>
<keyword evidence="7" id="KW-1185">Reference proteome</keyword>
<dbReference type="Gene3D" id="1.20.1250.20">
    <property type="entry name" value="MFS general substrate transporter like domains"/>
    <property type="match status" value="1"/>
</dbReference>
<keyword evidence="6" id="KW-0813">Transport</keyword>
<evidence type="ECO:0000256" key="5">
    <source>
        <dbReference type="SAM" id="Phobius"/>
    </source>
</evidence>
<feature type="transmembrane region" description="Helical" evidence="5">
    <location>
        <begin position="294"/>
        <end position="313"/>
    </location>
</feature>
<comment type="caution">
    <text evidence="6">The sequence shown here is derived from an EMBL/GenBank/DDBJ whole genome shotgun (WGS) entry which is preliminary data.</text>
</comment>
<dbReference type="Pfam" id="PF07690">
    <property type="entry name" value="MFS_1"/>
    <property type="match status" value="1"/>
</dbReference>
<dbReference type="OMA" id="AYQGMEM"/>
<evidence type="ECO:0000256" key="4">
    <source>
        <dbReference type="SAM" id="MobiDB-lite"/>
    </source>
</evidence>
<gene>
    <name evidence="6" type="ORF">Ocin01_04975</name>
</gene>
<keyword evidence="1 5" id="KW-0812">Transmembrane</keyword>
<evidence type="ECO:0000256" key="3">
    <source>
        <dbReference type="ARBA" id="ARBA00023136"/>
    </source>
</evidence>
<dbReference type="InterPro" id="IPR036259">
    <property type="entry name" value="MFS_trans_sf"/>
</dbReference>
<accession>A0A1D2N9M0</accession>
<evidence type="ECO:0000256" key="2">
    <source>
        <dbReference type="ARBA" id="ARBA00022989"/>
    </source>
</evidence>
<sequence>MVGALSGGVIFNYVNRQFAALCLLATMGVMMFLTPHCPNMGLYFATAGIMGFCCGSYDTAQFVWMMEMMQEKCPPYVMSQHFFYALGTSLSGLIMAPFLDEETEDDESSNSTTTTTTMAPDDEPDYDKLFIPYTIVGFMIAVGVAYELILFLFVRYYPPPPEENKSEDTEKSNTTIEDGSSAEALEPSHPFGVWTWSKLRMIVLCCCFYGAYQGMEMCTFQFFPKFGQNSDLKMSESDSSYALTGMTSAFAVGRAIAIVAVFKMPLQIIICVNIVFVVVANTLLVTLANTSLPVLWTSSILFGFGFSSLYPAFSAYIERYITFTNFITALMIVCGSGVASIYPLVVGNFIEENPIVLSYTSFFSIFFMLLAFGSLSYITLKNKTRHQ</sequence>
<dbReference type="STRING" id="48709.A0A1D2N9M0"/>
<feature type="transmembrane region" description="Helical" evidence="5">
    <location>
        <begin position="18"/>
        <end position="34"/>
    </location>
</feature>
<dbReference type="PANTHER" id="PTHR23121:SF9">
    <property type="entry name" value="SODIUM-DEPENDENT GLUCOSE TRANSPORTER 1"/>
    <property type="match status" value="1"/>
</dbReference>
<feature type="transmembrane region" description="Helical" evidence="5">
    <location>
        <begin position="130"/>
        <end position="154"/>
    </location>
</feature>
<feature type="compositionally biased region" description="Basic and acidic residues" evidence="4">
    <location>
        <begin position="162"/>
        <end position="171"/>
    </location>
</feature>
<name>A0A1D2N9M0_ORCCI</name>
<evidence type="ECO:0000313" key="6">
    <source>
        <dbReference type="EMBL" id="ODN01686.1"/>
    </source>
</evidence>
<dbReference type="EMBL" id="LJIJ01000143">
    <property type="protein sequence ID" value="ODN01686.1"/>
    <property type="molecule type" value="Genomic_DNA"/>
</dbReference>
<dbReference type="OrthoDB" id="18420at2759"/>
<feature type="transmembrane region" description="Helical" evidence="5">
    <location>
        <begin position="320"/>
        <end position="345"/>
    </location>
</feature>
<evidence type="ECO:0000256" key="1">
    <source>
        <dbReference type="ARBA" id="ARBA00022692"/>
    </source>
</evidence>
<dbReference type="GO" id="GO:0022857">
    <property type="term" value="F:transmembrane transporter activity"/>
    <property type="evidence" value="ECO:0007669"/>
    <property type="project" value="InterPro"/>
</dbReference>
<keyword evidence="6" id="KW-0762">Sugar transport</keyword>
<feature type="transmembrane region" description="Helical" evidence="5">
    <location>
        <begin position="269"/>
        <end position="288"/>
    </location>
</feature>
<reference evidence="6 7" key="1">
    <citation type="journal article" date="2016" name="Genome Biol. Evol.">
        <title>Gene Family Evolution Reflects Adaptation to Soil Environmental Stressors in the Genome of the Collembolan Orchesella cincta.</title>
        <authorList>
            <person name="Faddeeva-Vakhrusheva A."/>
            <person name="Derks M.F."/>
            <person name="Anvar S.Y."/>
            <person name="Agamennone V."/>
            <person name="Suring W."/>
            <person name="Smit S."/>
            <person name="van Straalen N.M."/>
            <person name="Roelofs D."/>
        </authorList>
    </citation>
    <scope>NUCLEOTIDE SEQUENCE [LARGE SCALE GENOMIC DNA]</scope>
    <source>
        <tissue evidence="6">Mixed pool</tissue>
    </source>
</reference>
<keyword evidence="3 5" id="KW-0472">Membrane</keyword>
<dbReference type="InterPro" id="IPR011701">
    <property type="entry name" value="MFS"/>
</dbReference>
<proteinExistence type="predicted"/>
<dbReference type="SUPFAM" id="SSF103473">
    <property type="entry name" value="MFS general substrate transporter"/>
    <property type="match status" value="1"/>
</dbReference>
<dbReference type="AlphaFoldDB" id="A0A1D2N9M0"/>
<feature type="transmembrane region" description="Helical" evidence="5">
    <location>
        <begin position="243"/>
        <end position="262"/>
    </location>
</feature>
<dbReference type="Proteomes" id="UP000094527">
    <property type="component" value="Unassembled WGS sequence"/>
</dbReference>
<feature type="transmembrane region" description="Helical" evidence="5">
    <location>
        <begin position="40"/>
        <end position="60"/>
    </location>
</feature>
<feature type="region of interest" description="Disordered" evidence="4">
    <location>
        <begin position="162"/>
        <end position="185"/>
    </location>
</feature>
<protein>
    <submittedName>
        <fullName evidence="6">Sodium-dependent glucose transporter 1A</fullName>
    </submittedName>
</protein>
<evidence type="ECO:0000313" key="7">
    <source>
        <dbReference type="Proteomes" id="UP000094527"/>
    </source>
</evidence>
<keyword evidence="2 5" id="KW-1133">Transmembrane helix</keyword>